<dbReference type="AlphaFoldDB" id="A0A6L6XTT9"/>
<protein>
    <recommendedName>
        <fullName evidence="1">GPI inositol-deacylase PGAP1-like alpha/beta domain-containing protein</fullName>
    </recommendedName>
</protein>
<keyword evidence="3" id="KW-1185">Reference proteome</keyword>
<proteinExistence type="predicted"/>
<dbReference type="Gene3D" id="3.40.50.1820">
    <property type="entry name" value="alpha/beta hydrolase"/>
    <property type="match status" value="1"/>
</dbReference>
<dbReference type="InterPro" id="IPR012908">
    <property type="entry name" value="PGAP1-ab_dom-like"/>
</dbReference>
<gene>
    <name evidence="2" type="ORF">GON03_13465</name>
</gene>
<feature type="domain" description="GPI inositol-deacylase PGAP1-like alpha/beta" evidence="1">
    <location>
        <begin position="77"/>
        <end position="136"/>
    </location>
</feature>
<sequence length="220" mass="22526">MQHQTGPPGPETSVVDLGPAVAEEAPQPGGLAELVSALFATTRAVTVERVGLSAYVVHLPGPRGVSGTQLRAVGAVQLTYAERAARAIETAVSANRDAPARVLLVGHGEGGAVALDVAAMAESQLFDVDRIVTVGAAGAFVPRVPAQARMLCLEERTDLGALLGSVVNAGAGNRLTVVFDGGDSATAAERYVAGARLADASDHPDLVRAIEDLRELSYLS</sequence>
<evidence type="ECO:0000313" key="3">
    <source>
        <dbReference type="Proteomes" id="UP000473525"/>
    </source>
</evidence>
<accession>A0A6L6XTT9</accession>
<evidence type="ECO:0000313" key="2">
    <source>
        <dbReference type="EMBL" id="MVQ50192.1"/>
    </source>
</evidence>
<organism evidence="2 3">
    <name type="scientific">Nocardioides agri</name>
    <dbReference type="NCBI Taxonomy" id="2682843"/>
    <lineage>
        <taxon>Bacteria</taxon>
        <taxon>Bacillati</taxon>
        <taxon>Actinomycetota</taxon>
        <taxon>Actinomycetes</taxon>
        <taxon>Propionibacteriales</taxon>
        <taxon>Nocardioidaceae</taxon>
        <taxon>Nocardioides</taxon>
    </lineage>
</organism>
<dbReference type="GO" id="GO:0016788">
    <property type="term" value="F:hydrolase activity, acting on ester bonds"/>
    <property type="evidence" value="ECO:0007669"/>
    <property type="project" value="InterPro"/>
</dbReference>
<dbReference type="SUPFAM" id="SSF53474">
    <property type="entry name" value="alpha/beta-Hydrolases"/>
    <property type="match status" value="1"/>
</dbReference>
<dbReference type="Proteomes" id="UP000473525">
    <property type="component" value="Unassembled WGS sequence"/>
</dbReference>
<dbReference type="EMBL" id="WSEK01000004">
    <property type="protein sequence ID" value="MVQ50192.1"/>
    <property type="molecule type" value="Genomic_DNA"/>
</dbReference>
<dbReference type="Pfam" id="PF07819">
    <property type="entry name" value="PGAP1"/>
    <property type="match status" value="1"/>
</dbReference>
<dbReference type="RefSeq" id="WP_157343136.1">
    <property type="nucleotide sequence ID" value="NZ_WSEK01000004.1"/>
</dbReference>
<dbReference type="InterPro" id="IPR029058">
    <property type="entry name" value="AB_hydrolase_fold"/>
</dbReference>
<reference evidence="2 3" key="1">
    <citation type="submission" date="2019-12" db="EMBL/GenBank/DDBJ databases">
        <authorList>
            <person name="Huq M.A."/>
        </authorList>
    </citation>
    <scope>NUCLEOTIDE SEQUENCE [LARGE SCALE GENOMIC DNA]</scope>
    <source>
        <strain evidence="2 3">MAH-18</strain>
    </source>
</reference>
<comment type="caution">
    <text evidence="2">The sequence shown here is derived from an EMBL/GenBank/DDBJ whole genome shotgun (WGS) entry which is preliminary data.</text>
</comment>
<name>A0A6L6XTT9_9ACTN</name>
<evidence type="ECO:0000259" key="1">
    <source>
        <dbReference type="Pfam" id="PF07819"/>
    </source>
</evidence>